<organism evidence="1 2">
    <name type="scientific">Pholiota conissans</name>
    <dbReference type="NCBI Taxonomy" id="109636"/>
    <lineage>
        <taxon>Eukaryota</taxon>
        <taxon>Fungi</taxon>
        <taxon>Dikarya</taxon>
        <taxon>Basidiomycota</taxon>
        <taxon>Agaricomycotina</taxon>
        <taxon>Agaricomycetes</taxon>
        <taxon>Agaricomycetidae</taxon>
        <taxon>Agaricales</taxon>
        <taxon>Agaricineae</taxon>
        <taxon>Strophariaceae</taxon>
        <taxon>Pholiota</taxon>
    </lineage>
</organism>
<dbReference type="AlphaFoldDB" id="A0A9P5YJR0"/>
<dbReference type="EMBL" id="MU156421">
    <property type="protein sequence ID" value="KAF9470021.1"/>
    <property type="molecule type" value="Genomic_DNA"/>
</dbReference>
<accession>A0A9P5YJR0</accession>
<dbReference type="Proteomes" id="UP000807469">
    <property type="component" value="Unassembled WGS sequence"/>
</dbReference>
<comment type="caution">
    <text evidence="1">The sequence shown here is derived from an EMBL/GenBank/DDBJ whole genome shotgun (WGS) entry which is preliminary data.</text>
</comment>
<evidence type="ECO:0000313" key="1">
    <source>
        <dbReference type="EMBL" id="KAF9470021.1"/>
    </source>
</evidence>
<proteinExistence type="predicted"/>
<gene>
    <name evidence="1" type="ORF">BDN70DRAFT_940190</name>
</gene>
<reference evidence="1" key="1">
    <citation type="submission" date="2020-11" db="EMBL/GenBank/DDBJ databases">
        <authorList>
            <consortium name="DOE Joint Genome Institute"/>
            <person name="Ahrendt S."/>
            <person name="Riley R."/>
            <person name="Andreopoulos W."/>
            <person name="Labutti K."/>
            <person name="Pangilinan J."/>
            <person name="Ruiz-Duenas F.J."/>
            <person name="Barrasa J.M."/>
            <person name="Sanchez-Garcia M."/>
            <person name="Camarero S."/>
            <person name="Miyauchi S."/>
            <person name="Serrano A."/>
            <person name="Linde D."/>
            <person name="Babiker R."/>
            <person name="Drula E."/>
            <person name="Ayuso-Fernandez I."/>
            <person name="Pacheco R."/>
            <person name="Padilla G."/>
            <person name="Ferreira P."/>
            <person name="Barriuso J."/>
            <person name="Kellner H."/>
            <person name="Castanera R."/>
            <person name="Alfaro M."/>
            <person name="Ramirez L."/>
            <person name="Pisabarro A.G."/>
            <person name="Kuo A."/>
            <person name="Tritt A."/>
            <person name="Lipzen A."/>
            <person name="He G."/>
            <person name="Yan M."/>
            <person name="Ng V."/>
            <person name="Cullen D."/>
            <person name="Martin F."/>
            <person name="Rosso M.-N."/>
            <person name="Henrissat B."/>
            <person name="Hibbett D."/>
            <person name="Martinez A.T."/>
            <person name="Grigoriev I.V."/>
        </authorList>
    </citation>
    <scope>NUCLEOTIDE SEQUENCE</scope>
    <source>
        <strain evidence="1">CIRM-BRFM 674</strain>
    </source>
</reference>
<name>A0A9P5YJR0_9AGAR</name>
<evidence type="ECO:0000313" key="2">
    <source>
        <dbReference type="Proteomes" id="UP000807469"/>
    </source>
</evidence>
<keyword evidence="2" id="KW-1185">Reference proteome</keyword>
<sequence>MRRISTQSNSSVNRCIMPEYAERGWLPASPFDCFLEWDETMLPISYGHRFLGDTACWTIVIDDKAHSNSQWYPESNNWRLKFNEDMSLHIYYEHIFSADLEFNYVGDDGDDHLMRHASEDIDLAIWEGWDAPYRNCTLDHKYADLLTWYRQHHYMNRKCILACEEGSTDEE</sequence>
<protein>
    <submittedName>
        <fullName evidence="1">Uncharacterized protein</fullName>
    </submittedName>
</protein>